<dbReference type="Gene3D" id="2.40.320.10">
    <property type="entry name" value="Hypothetical Protein Pfu-838710-001"/>
    <property type="match status" value="1"/>
</dbReference>
<feature type="compositionally biased region" description="Basic residues" evidence="1">
    <location>
        <begin position="213"/>
        <end position="230"/>
    </location>
</feature>
<evidence type="ECO:0000256" key="1">
    <source>
        <dbReference type="SAM" id="MobiDB-lite"/>
    </source>
</evidence>
<accession>A0A6C0LWY9</accession>
<dbReference type="InterPro" id="IPR033469">
    <property type="entry name" value="CYTH-like_dom_sf"/>
</dbReference>
<dbReference type="AlphaFoldDB" id="A0A6C0LWY9"/>
<feature type="region of interest" description="Disordered" evidence="1">
    <location>
        <begin position="201"/>
        <end position="230"/>
    </location>
</feature>
<proteinExistence type="predicted"/>
<reference evidence="2" key="1">
    <citation type="journal article" date="2020" name="Nature">
        <title>Giant virus diversity and host interactions through global metagenomics.</title>
        <authorList>
            <person name="Schulz F."/>
            <person name="Roux S."/>
            <person name="Paez-Espino D."/>
            <person name="Jungbluth S."/>
            <person name="Walsh D.A."/>
            <person name="Denef V.J."/>
            <person name="McMahon K.D."/>
            <person name="Konstantinidis K.T."/>
            <person name="Eloe-Fadrosh E.A."/>
            <person name="Kyrpides N.C."/>
            <person name="Woyke T."/>
        </authorList>
    </citation>
    <scope>NUCLEOTIDE SEQUENCE</scope>
    <source>
        <strain evidence="2">GVMAG-S-1016713-123</strain>
    </source>
</reference>
<organism evidence="2">
    <name type="scientific">viral metagenome</name>
    <dbReference type="NCBI Taxonomy" id="1070528"/>
    <lineage>
        <taxon>unclassified sequences</taxon>
        <taxon>metagenomes</taxon>
        <taxon>organismal metagenomes</taxon>
    </lineage>
</organism>
<protein>
    <recommendedName>
        <fullName evidence="3">CYTH domain-containing protein</fullName>
    </recommendedName>
</protein>
<dbReference type="EMBL" id="MN740568">
    <property type="protein sequence ID" value="QHU34261.1"/>
    <property type="molecule type" value="Genomic_DNA"/>
</dbReference>
<evidence type="ECO:0008006" key="3">
    <source>
        <dbReference type="Google" id="ProtNLM"/>
    </source>
</evidence>
<name>A0A6C0LWY9_9ZZZZ</name>
<evidence type="ECO:0000313" key="2">
    <source>
        <dbReference type="EMBL" id="QHU34261.1"/>
    </source>
</evidence>
<dbReference type="SUPFAM" id="SSF55154">
    <property type="entry name" value="CYTH-like phosphatases"/>
    <property type="match status" value="1"/>
</dbReference>
<sequence>MLYEYECKIIKIPIPKMRRIIQTNGGTKIHNSILFRRYLFFLPGKRQNGFIRLRSEGKDRVTLTCKIFTSASKYPKEDEIVLSSTFEQAYSFLLNCGLKEKSYIETRREKWRHPLAKEIVIDHWPGIDPYMEVDCESEKNLKKVLDIFGFDKDNICYDGVHELYTNKYGIVKKHFINLPRLDFKDFKKQLKYKLHSKTFKNKRTRSSNDRNTRTKTSKNRTRKCKKYKYK</sequence>